<dbReference type="AlphaFoldDB" id="A0A9N7VE43"/>
<accession>A0A9N7VE43</accession>
<comment type="caution">
    <text evidence="1">The sequence shown here is derived from an EMBL/GenBank/DDBJ whole genome shotgun (WGS) entry which is preliminary data.</text>
</comment>
<evidence type="ECO:0000313" key="2">
    <source>
        <dbReference type="Proteomes" id="UP001153269"/>
    </source>
</evidence>
<proteinExistence type="predicted"/>
<sequence>MRLPAWRHGDRGQRLIHGQSPLPELDPQRLLNHGKCDKTSHIAHQPPGAGLGWASGGLCRYWPLTRSLLGGSGSHAEVLFKLRELTLRRRRLGLSFARRMCLFLGD</sequence>
<organism evidence="1 2">
    <name type="scientific">Pleuronectes platessa</name>
    <name type="common">European plaice</name>
    <dbReference type="NCBI Taxonomy" id="8262"/>
    <lineage>
        <taxon>Eukaryota</taxon>
        <taxon>Metazoa</taxon>
        <taxon>Chordata</taxon>
        <taxon>Craniata</taxon>
        <taxon>Vertebrata</taxon>
        <taxon>Euteleostomi</taxon>
        <taxon>Actinopterygii</taxon>
        <taxon>Neopterygii</taxon>
        <taxon>Teleostei</taxon>
        <taxon>Neoteleostei</taxon>
        <taxon>Acanthomorphata</taxon>
        <taxon>Carangaria</taxon>
        <taxon>Pleuronectiformes</taxon>
        <taxon>Pleuronectoidei</taxon>
        <taxon>Pleuronectidae</taxon>
        <taxon>Pleuronectes</taxon>
    </lineage>
</organism>
<dbReference type="EMBL" id="CADEAL010003925">
    <property type="protein sequence ID" value="CAB1446701.1"/>
    <property type="molecule type" value="Genomic_DNA"/>
</dbReference>
<gene>
    <name evidence="1" type="ORF">PLEPLA_LOCUS34426</name>
</gene>
<evidence type="ECO:0000313" key="1">
    <source>
        <dbReference type="EMBL" id="CAB1446701.1"/>
    </source>
</evidence>
<reference evidence="1" key="1">
    <citation type="submission" date="2020-03" db="EMBL/GenBank/DDBJ databases">
        <authorList>
            <person name="Weist P."/>
        </authorList>
    </citation>
    <scope>NUCLEOTIDE SEQUENCE</scope>
</reference>
<name>A0A9N7VE43_PLEPL</name>
<keyword evidence="2" id="KW-1185">Reference proteome</keyword>
<dbReference type="Proteomes" id="UP001153269">
    <property type="component" value="Unassembled WGS sequence"/>
</dbReference>
<protein>
    <submittedName>
        <fullName evidence="1">Uncharacterized protein</fullName>
    </submittedName>
</protein>